<dbReference type="Proteomes" id="UP001497623">
    <property type="component" value="Unassembled WGS sequence"/>
</dbReference>
<evidence type="ECO:0000313" key="4">
    <source>
        <dbReference type="Proteomes" id="UP001497623"/>
    </source>
</evidence>
<reference evidence="3 4" key="1">
    <citation type="submission" date="2024-05" db="EMBL/GenBank/DDBJ databases">
        <authorList>
            <person name="Wallberg A."/>
        </authorList>
    </citation>
    <scope>NUCLEOTIDE SEQUENCE [LARGE SCALE GENOMIC DNA]</scope>
</reference>
<evidence type="ECO:0000256" key="2">
    <source>
        <dbReference type="SAM" id="Phobius"/>
    </source>
</evidence>
<evidence type="ECO:0000313" key="3">
    <source>
        <dbReference type="EMBL" id="CAL4134228.1"/>
    </source>
</evidence>
<feature type="non-terminal residue" evidence="3">
    <location>
        <position position="154"/>
    </location>
</feature>
<dbReference type="EMBL" id="CAXKWB010028748">
    <property type="protein sequence ID" value="CAL4134228.1"/>
    <property type="molecule type" value="Genomic_DNA"/>
</dbReference>
<keyword evidence="4" id="KW-1185">Reference proteome</keyword>
<keyword evidence="2" id="KW-0472">Membrane</keyword>
<sequence length="154" mass="17024">MEATVQGGRRLVDQTQDPRSSPWVVVPPQAPPMRLNWLVCLCFGVGTMLLYWHVWDLEWRLSCLETNLELRLLKRLQQQNHQSVRSMLRDPFVVGAGPHDRVPRQAPLTSEDSCICPPGPAGKTGRRGRPGKKADQGDPGPPGLMGPAGKNGFP</sequence>
<feature type="transmembrane region" description="Helical" evidence="2">
    <location>
        <begin position="35"/>
        <end position="52"/>
    </location>
</feature>
<keyword evidence="2" id="KW-1133">Transmembrane helix</keyword>
<proteinExistence type="predicted"/>
<dbReference type="AlphaFoldDB" id="A0AAV2RRF8"/>
<feature type="region of interest" description="Disordered" evidence="1">
    <location>
        <begin position="95"/>
        <end position="154"/>
    </location>
</feature>
<organism evidence="3 4">
    <name type="scientific">Meganyctiphanes norvegica</name>
    <name type="common">Northern krill</name>
    <name type="synonym">Thysanopoda norvegica</name>
    <dbReference type="NCBI Taxonomy" id="48144"/>
    <lineage>
        <taxon>Eukaryota</taxon>
        <taxon>Metazoa</taxon>
        <taxon>Ecdysozoa</taxon>
        <taxon>Arthropoda</taxon>
        <taxon>Crustacea</taxon>
        <taxon>Multicrustacea</taxon>
        <taxon>Malacostraca</taxon>
        <taxon>Eumalacostraca</taxon>
        <taxon>Eucarida</taxon>
        <taxon>Euphausiacea</taxon>
        <taxon>Euphausiidae</taxon>
        <taxon>Meganyctiphanes</taxon>
    </lineage>
</organism>
<evidence type="ECO:0000256" key="1">
    <source>
        <dbReference type="SAM" id="MobiDB-lite"/>
    </source>
</evidence>
<protein>
    <submittedName>
        <fullName evidence="3">Uncharacterized protein</fullName>
    </submittedName>
</protein>
<comment type="caution">
    <text evidence="3">The sequence shown here is derived from an EMBL/GenBank/DDBJ whole genome shotgun (WGS) entry which is preliminary data.</text>
</comment>
<feature type="region of interest" description="Disordered" evidence="1">
    <location>
        <begin position="1"/>
        <end position="21"/>
    </location>
</feature>
<keyword evidence="2" id="KW-0812">Transmembrane</keyword>
<accession>A0AAV2RRF8</accession>
<gene>
    <name evidence="3" type="ORF">MNOR_LOCUS27390</name>
</gene>
<name>A0AAV2RRF8_MEGNR</name>